<gene>
    <name evidence="4" type="primary">LOC101867631</name>
</gene>
<evidence type="ECO:0000256" key="3">
    <source>
        <dbReference type="ARBA" id="ARBA00047202"/>
    </source>
</evidence>
<protein>
    <recommendedName>
        <fullName evidence="2">SKA complex subunit 1</fullName>
    </recommendedName>
    <alternativeName>
        <fullName evidence="3">Spindle and kinetochore-associated protein 1</fullName>
    </alternativeName>
</protein>
<dbReference type="GO" id="GO:0072686">
    <property type="term" value="C:mitotic spindle"/>
    <property type="evidence" value="ECO:0007669"/>
    <property type="project" value="TreeGrafter"/>
</dbReference>
<evidence type="ECO:0000256" key="1">
    <source>
        <dbReference type="ARBA" id="ARBA00006836"/>
    </source>
</evidence>
<evidence type="ECO:0000313" key="4">
    <source>
        <dbReference type="Ensembl" id="ENSMUNP00000031080.1"/>
    </source>
</evidence>
<organism evidence="4 5">
    <name type="scientific">Melopsittacus undulatus</name>
    <name type="common">Budgerigar</name>
    <name type="synonym">Psittacus undulatus</name>
    <dbReference type="NCBI Taxonomy" id="13146"/>
    <lineage>
        <taxon>Eukaryota</taxon>
        <taxon>Metazoa</taxon>
        <taxon>Chordata</taxon>
        <taxon>Craniata</taxon>
        <taxon>Vertebrata</taxon>
        <taxon>Euteleostomi</taxon>
        <taxon>Archelosauria</taxon>
        <taxon>Archosauria</taxon>
        <taxon>Dinosauria</taxon>
        <taxon>Saurischia</taxon>
        <taxon>Theropoda</taxon>
        <taxon>Coelurosauria</taxon>
        <taxon>Aves</taxon>
        <taxon>Neognathae</taxon>
        <taxon>Neoaves</taxon>
        <taxon>Telluraves</taxon>
        <taxon>Australaves</taxon>
        <taxon>Psittaciformes</taxon>
        <taxon>Psittaculidae</taxon>
        <taxon>Melopsittacus</taxon>
    </lineage>
</organism>
<dbReference type="GO" id="GO:0031110">
    <property type="term" value="P:regulation of microtubule polymerization or depolymerization"/>
    <property type="evidence" value="ECO:0007669"/>
    <property type="project" value="TreeGrafter"/>
</dbReference>
<dbReference type="Proteomes" id="UP000694405">
    <property type="component" value="Chromosome Z"/>
</dbReference>
<dbReference type="GO" id="GO:0008017">
    <property type="term" value="F:microtubule binding"/>
    <property type="evidence" value="ECO:0007669"/>
    <property type="project" value="InterPro"/>
</dbReference>
<comment type="similarity">
    <text evidence="1">Belongs to the SKA1 family.</text>
</comment>
<dbReference type="GO" id="GO:0005876">
    <property type="term" value="C:spindle microtubule"/>
    <property type="evidence" value="ECO:0007669"/>
    <property type="project" value="TreeGrafter"/>
</dbReference>
<accession>A0A8V5GTG6</accession>
<dbReference type="GO" id="GO:0007059">
    <property type="term" value="P:chromosome segregation"/>
    <property type="evidence" value="ECO:0007669"/>
    <property type="project" value="InterPro"/>
</dbReference>
<name>A0A8V5GTG6_MELUD</name>
<dbReference type="GO" id="GO:0051301">
    <property type="term" value="P:cell division"/>
    <property type="evidence" value="ECO:0007669"/>
    <property type="project" value="InterPro"/>
</dbReference>
<keyword evidence="5" id="KW-1185">Reference proteome</keyword>
<dbReference type="GO" id="GO:0000278">
    <property type="term" value="P:mitotic cell cycle"/>
    <property type="evidence" value="ECO:0007669"/>
    <property type="project" value="TreeGrafter"/>
</dbReference>
<dbReference type="GO" id="GO:0000940">
    <property type="term" value="C:outer kinetochore"/>
    <property type="evidence" value="ECO:0007669"/>
    <property type="project" value="TreeGrafter"/>
</dbReference>
<reference evidence="4" key="1">
    <citation type="submission" date="2020-03" db="EMBL/GenBank/DDBJ databases">
        <title>Melopsittacus undulatus (budgerigar) genome, bMelUnd1, maternal haplotype with Z.</title>
        <authorList>
            <person name="Gedman G."/>
            <person name="Mountcastle J."/>
            <person name="Haase B."/>
            <person name="Formenti G."/>
            <person name="Wright T."/>
            <person name="Apodaca J."/>
            <person name="Pelan S."/>
            <person name="Chow W."/>
            <person name="Rhie A."/>
            <person name="Howe K."/>
            <person name="Fedrigo O."/>
            <person name="Jarvis E.D."/>
        </authorList>
    </citation>
    <scope>NUCLEOTIDE SEQUENCE [LARGE SCALE GENOMIC DNA]</scope>
</reference>
<dbReference type="AlphaFoldDB" id="A0A8V5GTG6"/>
<dbReference type="InterPro" id="IPR042031">
    <property type="entry name" value="SKA1_MBD_sf"/>
</dbReference>
<reference evidence="4" key="3">
    <citation type="submission" date="2025-09" db="UniProtKB">
        <authorList>
            <consortium name="Ensembl"/>
        </authorList>
    </citation>
    <scope>IDENTIFICATION</scope>
</reference>
<dbReference type="Ensembl" id="ENSMUNT00000026457.1">
    <property type="protein sequence ID" value="ENSMUNP00000031080.1"/>
    <property type="gene ID" value="ENSMUNG00000021516.1"/>
</dbReference>
<sequence>MQVTQPRVMAESSESSCLQRLLSDLDSLDAEMEKISSLRLFFQFTRKGQKSSLKYVVVKVRKQIVSLHGLLKKIESDCQENIEQAASLKELRHIVEKEQNEAQHLLEALPNGFSAQDGCESVESQRCDVKQQVNETKRKKAAKSPVSILPVTPEDLGEIPAESVESQRCDVKQQVNETKRKKAAKSPLSILPVTPEDLGEIPAYMKCRITCDQINAVVENLNKAIMSKYRIRNQAPSSMSAADRNTYYRYLREERSNKEGCVFIVEEDIKLFTPMKTDKRFHKIIVILRHCQRLREIRVSGITRYVIC</sequence>
<evidence type="ECO:0000313" key="5">
    <source>
        <dbReference type="Proteomes" id="UP000694405"/>
    </source>
</evidence>
<evidence type="ECO:0000256" key="2">
    <source>
        <dbReference type="ARBA" id="ARBA00047182"/>
    </source>
</evidence>
<dbReference type="Pfam" id="PF07160">
    <property type="entry name" value="SKA1"/>
    <property type="match status" value="1"/>
</dbReference>
<dbReference type="Gene3D" id="1.10.10.1890">
    <property type="entry name" value="Ska1 microtubule binding domain-like"/>
    <property type="match status" value="1"/>
</dbReference>
<proteinExistence type="inferred from homology"/>
<dbReference type="InterPro" id="IPR009829">
    <property type="entry name" value="SKA1"/>
</dbReference>
<dbReference type="PANTHER" id="PTHR28573">
    <property type="entry name" value="SPINDLE AND KINETOCHORE-ASSOCIATED PROTEIN 1"/>
    <property type="match status" value="1"/>
</dbReference>
<dbReference type="PANTHER" id="PTHR28573:SF1">
    <property type="entry name" value="SPINDLE AND KINETOCHORE-ASSOCIATED PROTEIN 1"/>
    <property type="match status" value="1"/>
</dbReference>
<dbReference type="Gene3D" id="6.10.250.1370">
    <property type="match status" value="1"/>
</dbReference>
<reference evidence="4" key="2">
    <citation type="submission" date="2025-08" db="UniProtKB">
        <authorList>
            <consortium name="Ensembl"/>
        </authorList>
    </citation>
    <scope>IDENTIFICATION</scope>
</reference>